<evidence type="ECO:0000256" key="2">
    <source>
        <dbReference type="ARBA" id="ARBA00022803"/>
    </source>
</evidence>
<dbReference type="KEGG" id="obr:102702328"/>
<dbReference type="RefSeq" id="XP_006644263.1">
    <property type="nucleotide sequence ID" value="XM_006644200.3"/>
</dbReference>
<dbReference type="SUPFAM" id="SSF54534">
    <property type="entry name" value="FKBP-like"/>
    <property type="match status" value="3"/>
</dbReference>
<feature type="compositionally biased region" description="Low complexity" evidence="4">
    <location>
        <begin position="611"/>
        <end position="626"/>
    </location>
</feature>
<dbReference type="Gramene" id="OB01G29460.1">
    <property type="protein sequence ID" value="OB01G29460.1"/>
    <property type="gene ID" value="OB01G29460"/>
</dbReference>
<feature type="region of interest" description="Disordered" evidence="4">
    <location>
        <begin position="605"/>
        <end position="646"/>
    </location>
</feature>
<dbReference type="GO" id="GO:0003755">
    <property type="term" value="F:peptidyl-prolyl cis-trans isomerase activity"/>
    <property type="evidence" value="ECO:0007669"/>
    <property type="project" value="UniProtKB-KW"/>
</dbReference>
<keyword evidence="1" id="KW-0677">Repeat</keyword>
<dbReference type="InterPro" id="IPR001179">
    <property type="entry name" value="PPIase_FKBP_dom"/>
</dbReference>
<dbReference type="EnsemblPlants" id="OB01G29460.1">
    <property type="protein sequence ID" value="OB01G29460.1"/>
    <property type="gene ID" value="OB01G29460"/>
</dbReference>
<keyword evidence="2" id="KW-0802">TPR repeat</keyword>
<dbReference type="OMA" id="TFKAAKC"/>
<dbReference type="AlphaFoldDB" id="J3L140"/>
<feature type="domain" description="PPIase FKBP-type" evidence="5">
    <location>
        <begin position="193"/>
        <end position="283"/>
    </location>
</feature>
<evidence type="ECO:0000313" key="6">
    <source>
        <dbReference type="EnsemblPlants" id="OB01G29460.1"/>
    </source>
</evidence>
<dbReference type="EC" id="5.2.1.8" evidence="3"/>
<dbReference type="STRING" id="4533.J3L140"/>
<protein>
    <recommendedName>
        <fullName evidence="3">peptidylprolyl isomerase</fullName>
        <ecNumber evidence="3">5.2.1.8</ecNumber>
    </recommendedName>
</protein>
<dbReference type="Proteomes" id="UP000006038">
    <property type="component" value="Chromosome 1"/>
</dbReference>
<dbReference type="PANTHER" id="PTHR46512:SF9">
    <property type="entry name" value="PEPTIDYLPROLYL ISOMERASE"/>
    <property type="match status" value="1"/>
</dbReference>
<dbReference type="Gene3D" id="1.25.40.10">
    <property type="entry name" value="Tetratricopeptide repeat domain"/>
    <property type="match status" value="1"/>
</dbReference>
<proteinExistence type="predicted"/>
<feature type="domain" description="PPIase FKBP-type" evidence="5">
    <location>
        <begin position="72"/>
        <end position="164"/>
    </location>
</feature>
<gene>
    <name evidence="6" type="primary">LOC102702328</name>
</gene>
<keyword evidence="7" id="KW-1185">Reference proteome</keyword>
<dbReference type="Gene3D" id="3.10.50.40">
    <property type="match status" value="3"/>
</dbReference>
<keyword evidence="3" id="KW-0697">Rotamase</keyword>
<evidence type="ECO:0000256" key="1">
    <source>
        <dbReference type="ARBA" id="ARBA00022737"/>
    </source>
</evidence>
<dbReference type="PANTHER" id="PTHR46512">
    <property type="entry name" value="PEPTIDYLPROLYL ISOMERASE"/>
    <property type="match status" value="1"/>
</dbReference>
<dbReference type="OrthoDB" id="433738at2759"/>
<accession>J3L140</accession>
<evidence type="ECO:0000259" key="5">
    <source>
        <dbReference type="PROSITE" id="PS50059"/>
    </source>
</evidence>
<organism evidence="6">
    <name type="scientific">Oryza brachyantha</name>
    <name type="common">malo sina</name>
    <dbReference type="NCBI Taxonomy" id="4533"/>
    <lineage>
        <taxon>Eukaryota</taxon>
        <taxon>Viridiplantae</taxon>
        <taxon>Streptophyta</taxon>
        <taxon>Embryophyta</taxon>
        <taxon>Tracheophyta</taxon>
        <taxon>Spermatophyta</taxon>
        <taxon>Magnoliopsida</taxon>
        <taxon>Liliopsida</taxon>
        <taxon>Poales</taxon>
        <taxon>Poaceae</taxon>
        <taxon>BOP clade</taxon>
        <taxon>Oryzoideae</taxon>
        <taxon>Oryzeae</taxon>
        <taxon>Oryzinae</taxon>
        <taxon>Oryza</taxon>
    </lineage>
</organism>
<dbReference type="InterPro" id="IPR050754">
    <property type="entry name" value="FKBP4/5/8-like"/>
</dbReference>
<evidence type="ECO:0000256" key="3">
    <source>
        <dbReference type="PROSITE-ProRule" id="PRU00277"/>
    </source>
</evidence>
<dbReference type="Pfam" id="PF00254">
    <property type="entry name" value="FKBP_C"/>
    <property type="match status" value="3"/>
</dbReference>
<evidence type="ECO:0000256" key="4">
    <source>
        <dbReference type="SAM" id="MobiDB-lite"/>
    </source>
</evidence>
<keyword evidence="3" id="KW-0413">Isomerase</keyword>
<dbReference type="eggNOG" id="KOG0543">
    <property type="taxonomic scope" value="Eukaryota"/>
</dbReference>
<dbReference type="GeneID" id="102702328"/>
<reference evidence="6" key="2">
    <citation type="submission" date="2013-04" db="UniProtKB">
        <authorList>
            <consortium name="EnsemblPlants"/>
        </authorList>
    </citation>
    <scope>IDENTIFICATION</scope>
</reference>
<feature type="compositionally biased region" description="Polar residues" evidence="4">
    <location>
        <begin position="627"/>
        <end position="643"/>
    </location>
</feature>
<dbReference type="RefSeq" id="XP_015698818.1">
    <property type="nucleotide sequence ID" value="XM_015843332.2"/>
</dbReference>
<evidence type="ECO:0000313" key="7">
    <source>
        <dbReference type="Proteomes" id="UP000006038"/>
    </source>
</evidence>
<feature type="domain" description="PPIase FKBP-type" evidence="5">
    <location>
        <begin position="311"/>
        <end position="406"/>
    </location>
</feature>
<dbReference type="PROSITE" id="PS50059">
    <property type="entry name" value="FKBP_PPIASE"/>
    <property type="match status" value="3"/>
</dbReference>
<sequence length="665" mass="74211">MPIPFELGEPDQSFYNLWKEEGDELWEDEVDLWGEDVEEELSLRHPGFNKWTIQQAASGGDNISARGENFYCVEAQVHFTGELLDGTQFVSSQENGIPQRFILGEEDVMHGFNLAVSSMQPGEKAIFTIPPALTMTKLGSPASIPSNVPPDQTLRFEIELIALFTITDIFKDQGILKKIVKNKEPNREQSHSSDFVFVRYHACLEDGTSVSKSEGGVEFSLTDGFFCPGFVHSVKTMEEGEEAVFIVKPQYAFGDQGRPSQGDEAAVPPNATVYVHLQFVCWIYRTGLDQAIAKRILSVRNSSERICTQSQAVVKVRLLGKLQDGTVFDRRGHGDDDEPFEFVVDEGKVIDGLDEAVMTMEEGEVAEVTIPSHHAFGDVGSDHQHQLASVPPNSTVIYEIELLSVFNEKHPLLVESRDEVVRYAHKKEEEGDNYFNLGNYLRAHRRYYKARLIIEYSRFGKKWKSGLNIIELLGIPIDTTSDMDAQMEQMLISFTLKEAKCAIQLRCYKQAAVYYREVLNQDAANVEAQEQITLLEELSEHSSIVDTDAMHRGFKEVPPEYEPLLEDLMGGTIRAYAYSPRRKNENSYTGSVLFLPHVQLSAQQANASQVPSTPSTSTTTSGISSPACATQPTSATASGNAAQRSPILRTDRGFIFRCFGPSPTN</sequence>
<dbReference type="InterPro" id="IPR011990">
    <property type="entry name" value="TPR-like_helical_dom_sf"/>
</dbReference>
<dbReference type="FunFam" id="3.10.50.40:FF:000076">
    <property type="entry name" value="Peptidylprolyl isomerase"/>
    <property type="match status" value="1"/>
</dbReference>
<dbReference type="InterPro" id="IPR046357">
    <property type="entry name" value="PPIase_dom_sf"/>
</dbReference>
<name>J3L140_ORYBR</name>
<reference evidence="6" key="1">
    <citation type="journal article" date="2013" name="Nat. Commun.">
        <title>Whole-genome sequencing of Oryza brachyantha reveals mechanisms underlying Oryza genome evolution.</title>
        <authorList>
            <person name="Chen J."/>
            <person name="Huang Q."/>
            <person name="Gao D."/>
            <person name="Wang J."/>
            <person name="Lang Y."/>
            <person name="Liu T."/>
            <person name="Li B."/>
            <person name="Bai Z."/>
            <person name="Luis Goicoechea J."/>
            <person name="Liang C."/>
            <person name="Chen C."/>
            <person name="Zhang W."/>
            <person name="Sun S."/>
            <person name="Liao Y."/>
            <person name="Zhang X."/>
            <person name="Yang L."/>
            <person name="Song C."/>
            <person name="Wang M."/>
            <person name="Shi J."/>
            <person name="Liu G."/>
            <person name="Liu J."/>
            <person name="Zhou H."/>
            <person name="Zhou W."/>
            <person name="Yu Q."/>
            <person name="An N."/>
            <person name="Chen Y."/>
            <person name="Cai Q."/>
            <person name="Wang B."/>
            <person name="Liu B."/>
            <person name="Min J."/>
            <person name="Huang Y."/>
            <person name="Wu H."/>
            <person name="Li Z."/>
            <person name="Zhang Y."/>
            <person name="Yin Y."/>
            <person name="Song W."/>
            <person name="Jiang J."/>
            <person name="Jackson S.A."/>
            <person name="Wing R.A."/>
            <person name="Wang J."/>
            <person name="Chen M."/>
        </authorList>
    </citation>
    <scope>NUCLEOTIDE SEQUENCE [LARGE SCALE GENOMIC DNA]</scope>
    <source>
        <strain evidence="6">cv. IRGC 101232</strain>
    </source>
</reference>
<comment type="catalytic activity">
    <reaction evidence="3">
        <text>[protein]-peptidylproline (omega=180) = [protein]-peptidylproline (omega=0)</text>
        <dbReference type="Rhea" id="RHEA:16237"/>
        <dbReference type="Rhea" id="RHEA-COMP:10747"/>
        <dbReference type="Rhea" id="RHEA-COMP:10748"/>
        <dbReference type="ChEBI" id="CHEBI:83833"/>
        <dbReference type="ChEBI" id="CHEBI:83834"/>
        <dbReference type="EC" id="5.2.1.8"/>
    </reaction>
</comment>
<dbReference type="HOGENOM" id="CLU_013615_13_5_1"/>